<feature type="region of interest" description="Disordered" evidence="1">
    <location>
        <begin position="1"/>
        <end position="44"/>
    </location>
</feature>
<dbReference type="GeneID" id="17036828"/>
<comment type="caution">
    <text evidence="2">The sequence shown here is derived from an EMBL/GenBank/DDBJ whole genome shotgun (WGS) entry which is preliminary data.</text>
</comment>
<dbReference type="Proteomes" id="UP000007264">
    <property type="component" value="Unassembled WGS sequence"/>
</dbReference>
<gene>
    <name evidence="2" type="ORF">COCSUDRAFT_68064</name>
</gene>
<dbReference type="RefSeq" id="XP_005643422.1">
    <property type="nucleotide sequence ID" value="XM_005643365.1"/>
</dbReference>
<proteinExistence type="predicted"/>
<feature type="compositionally biased region" description="Acidic residues" evidence="1">
    <location>
        <begin position="21"/>
        <end position="39"/>
    </location>
</feature>
<name>I0YKF9_COCSC</name>
<dbReference type="KEGG" id="csl:COCSUDRAFT_68064"/>
<dbReference type="AlphaFoldDB" id="I0YKF9"/>
<evidence type="ECO:0000256" key="1">
    <source>
        <dbReference type="SAM" id="MobiDB-lite"/>
    </source>
</evidence>
<protein>
    <submittedName>
        <fullName evidence="2">Uncharacterized protein</fullName>
    </submittedName>
</protein>
<evidence type="ECO:0000313" key="3">
    <source>
        <dbReference type="Proteomes" id="UP000007264"/>
    </source>
</evidence>
<reference evidence="2 3" key="1">
    <citation type="journal article" date="2012" name="Genome Biol.">
        <title>The genome of the polar eukaryotic microalga coccomyxa subellipsoidea reveals traits of cold adaptation.</title>
        <authorList>
            <person name="Blanc G."/>
            <person name="Agarkova I."/>
            <person name="Grimwood J."/>
            <person name="Kuo A."/>
            <person name="Brueggeman A."/>
            <person name="Dunigan D."/>
            <person name="Gurnon J."/>
            <person name="Ladunga I."/>
            <person name="Lindquist E."/>
            <person name="Lucas S."/>
            <person name="Pangilinan J."/>
            <person name="Proschold T."/>
            <person name="Salamov A."/>
            <person name="Schmutz J."/>
            <person name="Weeks D."/>
            <person name="Yamada T."/>
            <person name="Claverie J.M."/>
            <person name="Grigoriev I."/>
            <person name="Van Etten J."/>
            <person name="Lomsadze A."/>
            <person name="Borodovsky M."/>
        </authorList>
    </citation>
    <scope>NUCLEOTIDE SEQUENCE [LARGE SCALE GENOMIC DNA]</scope>
    <source>
        <strain evidence="2 3">C-169</strain>
    </source>
</reference>
<accession>I0YKF9</accession>
<feature type="compositionally biased region" description="Polar residues" evidence="1">
    <location>
        <begin position="1"/>
        <end position="12"/>
    </location>
</feature>
<keyword evidence="3" id="KW-1185">Reference proteome</keyword>
<organism evidence="2 3">
    <name type="scientific">Coccomyxa subellipsoidea (strain C-169)</name>
    <name type="common">Green microalga</name>
    <dbReference type="NCBI Taxonomy" id="574566"/>
    <lineage>
        <taxon>Eukaryota</taxon>
        <taxon>Viridiplantae</taxon>
        <taxon>Chlorophyta</taxon>
        <taxon>core chlorophytes</taxon>
        <taxon>Trebouxiophyceae</taxon>
        <taxon>Trebouxiophyceae incertae sedis</taxon>
        <taxon>Coccomyxaceae</taxon>
        <taxon>Coccomyxa</taxon>
        <taxon>Coccomyxa subellipsoidea</taxon>
    </lineage>
</organism>
<dbReference type="EMBL" id="AGSI01000021">
    <property type="protein sequence ID" value="EIE18878.1"/>
    <property type="molecule type" value="Genomic_DNA"/>
</dbReference>
<evidence type="ECO:0000313" key="2">
    <source>
        <dbReference type="EMBL" id="EIE18878.1"/>
    </source>
</evidence>
<sequence>MASCRNEMQQGTDTRRFQRTDDEEGCNLWEDDDASDLYDADPFSGDHPKLKPKFSRECYEAHAESVAMQLSEIPWTPRFWRSTYPEEEELSELELLKWRVEITRLYRPTGTGGPCPADDYFSNSLRYATEELAFFHCLMEVTSRKPGAFIGANLGSEVARLSEEAARKQRRPGVFNRLIKACKLPRAQRAS</sequence>